<evidence type="ECO:0000313" key="2">
    <source>
        <dbReference type="EMBL" id="MBV7273913.1"/>
    </source>
</evidence>
<dbReference type="AlphaFoldDB" id="A0A949TZX2"/>
<evidence type="ECO:0000313" key="3">
    <source>
        <dbReference type="Proteomes" id="UP000694308"/>
    </source>
</evidence>
<dbReference type="RefSeq" id="WP_218320982.1">
    <property type="nucleotide sequence ID" value="NZ_JAEEGC010000059.1"/>
</dbReference>
<comment type="caution">
    <text evidence="2">The sequence shown here is derived from an EMBL/GenBank/DDBJ whole genome shotgun (WGS) entry which is preliminary data.</text>
</comment>
<dbReference type="PANTHER" id="PTHR30349">
    <property type="entry name" value="PHAGE INTEGRASE-RELATED"/>
    <property type="match status" value="1"/>
</dbReference>
<proteinExistence type="predicted"/>
<reference evidence="2" key="1">
    <citation type="submission" date="2020-12" db="EMBL/GenBank/DDBJ databases">
        <title>Clostridium thailandense sp. nov., a novel acetogenic bacterium isolated from peat land soil in Thailand.</title>
        <authorList>
            <person name="Chaikitkaew S."/>
            <person name="Birkeland N.K."/>
        </authorList>
    </citation>
    <scope>NUCLEOTIDE SEQUENCE</scope>
    <source>
        <strain evidence="2">PL3</strain>
    </source>
</reference>
<gene>
    <name evidence="2" type="ORF">I6U48_13475</name>
</gene>
<dbReference type="GO" id="GO:0003677">
    <property type="term" value="F:DNA binding"/>
    <property type="evidence" value="ECO:0007669"/>
    <property type="project" value="InterPro"/>
</dbReference>
<evidence type="ECO:0000259" key="1">
    <source>
        <dbReference type="PROSITE" id="PS51898"/>
    </source>
</evidence>
<dbReference type="InterPro" id="IPR002104">
    <property type="entry name" value="Integrase_catalytic"/>
</dbReference>
<dbReference type="Proteomes" id="UP000694308">
    <property type="component" value="Unassembled WGS sequence"/>
</dbReference>
<dbReference type="InterPro" id="IPR050090">
    <property type="entry name" value="Tyrosine_recombinase_XerCD"/>
</dbReference>
<feature type="domain" description="Tyr recombinase" evidence="1">
    <location>
        <begin position="114"/>
        <end position="314"/>
    </location>
</feature>
<sequence length="335" mass="38613">MSKKTEIKEFTYAGKLSEVIIKYIAEKRAMGILFNSEAKKLAHFDRFTMNFDCKTNTLSKELVIAYTSKTSNESSSNHIYRFNLVNRLALYMQRCGYEAYYQPKGNIKKSHTEYTPYIYSYYEIKKIFIAADETKASPQHKNYHWVVPLMFRILYTCGLRVSEMLNLTVKDVDLKRGVLNIQGTKFDKGRLVPLSNSVLQRCIEYSKQLHQLSKDDAIYFPSAKNKAFSMTRMYYIFREILQKAGISHGGKGKGPRIHDFRHTFAVHCLKQWVEKGVDITVSLPYLSAFLGHTGLQSSQKYLRLTSDLFPSINVMLENCYGDIIPLVGGDIDENN</sequence>
<dbReference type="PROSITE" id="PS51898">
    <property type="entry name" value="TYR_RECOMBINASE"/>
    <property type="match status" value="1"/>
</dbReference>
<protein>
    <submittedName>
        <fullName evidence="2">Tyrosine-type recombinase/integrase</fullName>
    </submittedName>
</protein>
<dbReference type="GO" id="GO:0015074">
    <property type="term" value="P:DNA integration"/>
    <property type="evidence" value="ECO:0007669"/>
    <property type="project" value="InterPro"/>
</dbReference>
<dbReference type="EMBL" id="JAEEGC010000059">
    <property type="protein sequence ID" value="MBV7273913.1"/>
    <property type="molecule type" value="Genomic_DNA"/>
</dbReference>
<dbReference type="GO" id="GO:0006310">
    <property type="term" value="P:DNA recombination"/>
    <property type="evidence" value="ECO:0007669"/>
    <property type="project" value="InterPro"/>
</dbReference>
<name>A0A949TZX2_9CLOT</name>
<organism evidence="2 3">
    <name type="scientific">Clostridium thailandense</name>
    <dbReference type="NCBI Taxonomy" id="2794346"/>
    <lineage>
        <taxon>Bacteria</taxon>
        <taxon>Bacillati</taxon>
        <taxon>Bacillota</taxon>
        <taxon>Clostridia</taxon>
        <taxon>Eubacteriales</taxon>
        <taxon>Clostridiaceae</taxon>
        <taxon>Clostridium</taxon>
    </lineage>
</organism>
<accession>A0A949TZX2</accession>
<dbReference type="Pfam" id="PF00589">
    <property type="entry name" value="Phage_integrase"/>
    <property type="match status" value="1"/>
</dbReference>
<keyword evidence="3" id="KW-1185">Reference proteome</keyword>
<dbReference type="PANTHER" id="PTHR30349:SF64">
    <property type="entry name" value="PROPHAGE INTEGRASE INTD-RELATED"/>
    <property type="match status" value="1"/>
</dbReference>